<evidence type="ECO:0000313" key="2">
    <source>
        <dbReference type="EMBL" id="GJE74580.1"/>
    </source>
</evidence>
<feature type="transmembrane region" description="Helical" evidence="1">
    <location>
        <begin position="254"/>
        <end position="273"/>
    </location>
</feature>
<keyword evidence="1" id="KW-0472">Membrane</keyword>
<dbReference type="InterPro" id="IPR026467">
    <property type="entry name" value="Ser/Gly_Cys_C_dom"/>
</dbReference>
<keyword evidence="3" id="KW-1185">Reference proteome</keyword>
<evidence type="ECO:0000313" key="3">
    <source>
        <dbReference type="Proteomes" id="UP001055093"/>
    </source>
</evidence>
<dbReference type="EMBL" id="BPRE01000003">
    <property type="protein sequence ID" value="GJE74580.1"/>
    <property type="molecule type" value="Genomic_DNA"/>
</dbReference>
<evidence type="ECO:0008006" key="4">
    <source>
        <dbReference type="Google" id="ProtNLM"/>
    </source>
</evidence>
<reference evidence="2" key="2">
    <citation type="submission" date="2021-08" db="EMBL/GenBank/DDBJ databases">
        <authorList>
            <person name="Tani A."/>
            <person name="Ola A."/>
            <person name="Ogura Y."/>
            <person name="Katsura K."/>
            <person name="Hayashi T."/>
        </authorList>
    </citation>
    <scope>NUCLEOTIDE SEQUENCE</scope>
    <source>
        <strain evidence="2">DSM 14458</strain>
    </source>
</reference>
<feature type="transmembrane region" description="Helical" evidence="1">
    <location>
        <begin position="109"/>
        <end position="127"/>
    </location>
</feature>
<organism evidence="2 3">
    <name type="scientific">Methylorubrum suomiense</name>
    <dbReference type="NCBI Taxonomy" id="144191"/>
    <lineage>
        <taxon>Bacteria</taxon>
        <taxon>Pseudomonadati</taxon>
        <taxon>Pseudomonadota</taxon>
        <taxon>Alphaproteobacteria</taxon>
        <taxon>Hyphomicrobiales</taxon>
        <taxon>Methylobacteriaceae</taxon>
        <taxon>Methylorubrum</taxon>
    </lineage>
</organism>
<gene>
    <name evidence="2" type="ORF">BGCPKDLD_1151</name>
</gene>
<keyword evidence="1" id="KW-1133">Transmembrane helix</keyword>
<dbReference type="NCBIfam" id="TIGR04222">
    <property type="entry name" value="near_uncomplex"/>
    <property type="match status" value="1"/>
</dbReference>
<accession>A0ABQ4UQV8</accession>
<sequence length="384" mass="40353">MPLHHDPTAGGPVEGRRFRAHYADTLALYEAHFGPPDPLFWPGFRGRFRDRPRYRAIDGDRVFVLPRPRFLRGRFRGVIAVALPYACALTAQPARALPLDPLDGRGPDLLALYLFLAIGGLILALILGNRLRVDTQDGLTPDDLELLEVAWLAGGEGRAVRTVVAGLIEAGAAHLTPKSTLLSGPEIRVEPGGDPLPDFLAPFRGLVQGHVHGHVSQGALHRSVRERLPPLRAELERRGLVPAAALRARTVRSILFVLGPVVLFGIAGALTEASHGRPIGALVLAILVTIALGALLIAQLPDRTERGEGTLNRYRSRFRRAAEAPRSEEVLFAFALGGGAALTGTHLQAYGRRSGGGGDGGFAGVGCGGGGGSCGGGCGGGACG</sequence>
<proteinExistence type="predicted"/>
<reference evidence="2" key="1">
    <citation type="journal article" date="2021" name="Front. Microbiol.">
        <title>Comprehensive Comparative Genomics and Phenotyping of Methylobacterium Species.</title>
        <authorList>
            <person name="Alessa O."/>
            <person name="Ogura Y."/>
            <person name="Fujitani Y."/>
            <person name="Takami H."/>
            <person name="Hayashi T."/>
            <person name="Sahin N."/>
            <person name="Tani A."/>
        </authorList>
    </citation>
    <scope>NUCLEOTIDE SEQUENCE</scope>
    <source>
        <strain evidence="2">DSM 14458</strain>
    </source>
</reference>
<evidence type="ECO:0000256" key="1">
    <source>
        <dbReference type="SAM" id="Phobius"/>
    </source>
</evidence>
<feature type="transmembrane region" description="Helical" evidence="1">
    <location>
        <begin position="77"/>
        <end position="97"/>
    </location>
</feature>
<comment type="caution">
    <text evidence="2">The sequence shown here is derived from an EMBL/GenBank/DDBJ whole genome shotgun (WGS) entry which is preliminary data.</text>
</comment>
<dbReference type="Proteomes" id="UP001055093">
    <property type="component" value="Unassembled WGS sequence"/>
</dbReference>
<name>A0ABQ4UQV8_9HYPH</name>
<protein>
    <recommendedName>
        <fullName evidence="4">TIGR04222 domain-containing membrane protein</fullName>
    </recommendedName>
</protein>
<keyword evidence="1" id="KW-0812">Transmembrane</keyword>
<feature type="transmembrane region" description="Helical" evidence="1">
    <location>
        <begin position="279"/>
        <end position="298"/>
    </location>
</feature>